<organism evidence="2 3">
    <name type="scientific">Pristionchus fissidentatus</name>
    <dbReference type="NCBI Taxonomy" id="1538716"/>
    <lineage>
        <taxon>Eukaryota</taxon>
        <taxon>Metazoa</taxon>
        <taxon>Ecdysozoa</taxon>
        <taxon>Nematoda</taxon>
        <taxon>Chromadorea</taxon>
        <taxon>Rhabditida</taxon>
        <taxon>Rhabditina</taxon>
        <taxon>Diplogasteromorpha</taxon>
        <taxon>Diplogasteroidea</taxon>
        <taxon>Neodiplogasteridae</taxon>
        <taxon>Pristionchus</taxon>
    </lineage>
</organism>
<keyword evidence="3" id="KW-1185">Reference proteome</keyword>
<dbReference type="Proteomes" id="UP001432322">
    <property type="component" value="Unassembled WGS sequence"/>
</dbReference>
<reference evidence="2" key="1">
    <citation type="submission" date="2023-10" db="EMBL/GenBank/DDBJ databases">
        <title>Genome assembly of Pristionchus species.</title>
        <authorList>
            <person name="Yoshida K."/>
            <person name="Sommer R.J."/>
        </authorList>
    </citation>
    <scope>NUCLEOTIDE SEQUENCE</scope>
    <source>
        <strain evidence="2">RS5133</strain>
    </source>
</reference>
<proteinExistence type="predicted"/>
<dbReference type="PANTHER" id="PTHR21629:SF5">
    <property type="entry name" value="C6 DOMAIN-CONTAINING PROTEIN"/>
    <property type="match status" value="1"/>
</dbReference>
<evidence type="ECO:0000313" key="3">
    <source>
        <dbReference type="Proteomes" id="UP001432322"/>
    </source>
</evidence>
<sequence>CTTCSSNLVSKTQRTQASQPFWTEINDYTGTCATLTLTCRGKNANIEVNGAMKILDGDDTVVDRTATIVVTCNNAGNAWLYNGVQKYLKMDQNRLFRLLLPPMKPSQTVNRVQPICPL</sequence>
<feature type="non-terminal residue" evidence="2">
    <location>
        <position position="1"/>
    </location>
</feature>
<gene>
    <name evidence="2" type="ORF">PFISCL1PPCAC_14730</name>
</gene>
<dbReference type="Pfam" id="PF01681">
    <property type="entry name" value="C6"/>
    <property type="match status" value="1"/>
</dbReference>
<protein>
    <recommendedName>
        <fullName evidence="1">C6 domain-containing protein</fullName>
    </recommendedName>
</protein>
<dbReference type="EMBL" id="BTSY01000004">
    <property type="protein sequence ID" value="GMT23433.1"/>
    <property type="molecule type" value="Genomic_DNA"/>
</dbReference>
<feature type="domain" description="C6" evidence="1">
    <location>
        <begin position="4"/>
        <end position="83"/>
    </location>
</feature>
<name>A0AAV5VVH4_9BILA</name>
<evidence type="ECO:0000313" key="2">
    <source>
        <dbReference type="EMBL" id="GMT23433.1"/>
    </source>
</evidence>
<dbReference type="InterPro" id="IPR002601">
    <property type="entry name" value="C6_domain"/>
</dbReference>
<dbReference type="PANTHER" id="PTHR21629">
    <property type="entry name" value="C6 DOMAIN-CONTAINING PROTEIN"/>
    <property type="match status" value="1"/>
</dbReference>
<evidence type="ECO:0000259" key="1">
    <source>
        <dbReference type="Pfam" id="PF01681"/>
    </source>
</evidence>
<accession>A0AAV5VVH4</accession>
<dbReference type="AlphaFoldDB" id="A0AAV5VVH4"/>
<comment type="caution">
    <text evidence="2">The sequence shown here is derived from an EMBL/GenBank/DDBJ whole genome shotgun (WGS) entry which is preliminary data.</text>
</comment>